<dbReference type="EMBL" id="JAAQHG020000002">
    <property type="protein sequence ID" value="KAL1590791.1"/>
    <property type="molecule type" value="Genomic_DNA"/>
</dbReference>
<dbReference type="Proteomes" id="UP000803884">
    <property type="component" value="Unassembled WGS sequence"/>
</dbReference>
<name>A0AB34L2W1_9PEZI</name>
<keyword evidence="2" id="KW-0058">Aromatic hydrocarbons catabolism</keyword>
<evidence type="ECO:0000313" key="8">
    <source>
        <dbReference type="Proteomes" id="UP000803884"/>
    </source>
</evidence>
<dbReference type="RefSeq" id="XP_069233896.1">
    <property type="nucleotide sequence ID" value="XM_069369523.1"/>
</dbReference>
<feature type="chain" id="PRO_5044243162" description="Epoxide hydrolase N-terminal domain-containing protein" evidence="5">
    <location>
        <begin position="26"/>
        <end position="431"/>
    </location>
</feature>
<accession>A0AB34L2W1</accession>
<protein>
    <recommendedName>
        <fullName evidence="6">Epoxide hydrolase N-terminal domain-containing protein</fullName>
    </recommendedName>
</protein>
<evidence type="ECO:0000256" key="2">
    <source>
        <dbReference type="ARBA" id="ARBA00022797"/>
    </source>
</evidence>
<dbReference type="InterPro" id="IPR029058">
    <property type="entry name" value="AB_hydrolase_fold"/>
</dbReference>
<dbReference type="PANTHER" id="PTHR21661">
    <property type="entry name" value="EPOXIDE HYDROLASE 1-RELATED"/>
    <property type="match status" value="1"/>
</dbReference>
<feature type="active site" description="Proton donor" evidence="4">
    <location>
        <position position="341"/>
    </location>
</feature>
<dbReference type="PRINTS" id="PR00412">
    <property type="entry name" value="EPOXHYDRLASE"/>
</dbReference>
<dbReference type="AlphaFoldDB" id="A0AB34L2W1"/>
<comment type="similarity">
    <text evidence="1">Belongs to the peptidase S33 family.</text>
</comment>
<proteinExistence type="inferred from homology"/>
<dbReference type="PANTHER" id="PTHR21661:SF35">
    <property type="entry name" value="EPOXIDE HYDROLASE"/>
    <property type="match status" value="1"/>
</dbReference>
<dbReference type="GO" id="GO:0004301">
    <property type="term" value="F:epoxide hydrolase activity"/>
    <property type="evidence" value="ECO:0007669"/>
    <property type="project" value="TreeGrafter"/>
</dbReference>
<dbReference type="SUPFAM" id="SSF53474">
    <property type="entry name" value="alpha/beta-Hydrolases"/>
    <property type="match status" value="1"/>
</dbReference>
<feature type="active site" description="Proton acceptor" evidence="4">
    <location>
        <position position="400"/>
    </location>
</feature>
<evidence type="ECO:0000313" key="7">
    <source>
        <dbReference type="EMBL" id="KAL1590791.1"/>
    </source>
</evidence>
<evidence type="ECO:0000256" key="3">
    <source>
        <dbReference type="ARBA" id="ARBA00022801"/>
    </source>
</evidence>
<keyword evidence="3" id="KW-0378">Hydrolase</keyword>
<dbReference type="PIRSF" id="PIRSF001112">
    <property type="entry name" value="Epoxide_hydrolase"/>
    <property type="match status" value="1"/>
</dbReference>
<dbReference type="InterPro" id="IPR016292">
    <property type="entry name" value="Epoxide_hydrolase"/>
</dbReference>
<dbReference type="InterPro" id="IPR010497">
    <property type="entry name" value="Epoxide_hydro_N"/>
</dbReference>
<evidence type="ECO:0000256" key="4">
    <source>
        <dbReference type="PIRSR" id="PIRSR001112-1"/>
    </source>
</evidence>
<dbReference type="GeneID" id="96002361"/>
<feature type="active site" description="Nucleophile" evidence="4">
    <location>
        <position position="213"/>
    </location>
</feature>
<feature type="signal peptide" evidence="5">
    <location>
        <begin position="1"/>
        <end position="25"/>
    </location>
</feature>
<keyword evidence="8" id="KW-1185">Reference proteome</keyword>
<evidence type="ECO:0000256" key="1">
    <source>
        <dbReference type="ARBA" id="ARBA00010088"/>
    </source>
</evidence>
<dbReference type="GO" id="GO:0097176">
    <property type="term" value="P:epoxide metabolic process"/>
    <property type="evidence" value="ECO:0007669"/>
    <property type="project" value="TreeGrafter"/>
</dbReference>
<comment type="caution">
    <text evidence="7">The sequence shown here is derived from an EMBL/GenBank/DDBJ whole genome shotgun (WGS) entry which is preliminary data.</text>
</comment>
<organism evidence="7 8">
    <name type="scientific">Cladosporium halotolerans</name>
    <dbReference type="NCBI Taxonomy" id="1052096"/>
    <lineage>
        <taxon>Eukaryota</taxon>
        <taxon>Fungi</taxon>
        <taxon>Dikarya</taxon>
        <taxon>Ascomycota</taxon>
        <taxon>Pezizomycotina</taxon>
        <taxon>Dothideomycetes</taxon>
        <taxon>Dothideomycetidae</taxon>
        <taxon>Cladosporiales</taxon>
        <taxon>Cladosporiaceae</taxon>
        <taxon>Cladosporium</taxon>
    </lineage>
</organism>
<dbReference type="Pfam" id="PF06441">
    <property type="entry name" value="EHN"/>
    <property type="match status" value="1"/>
</dbReference>
<evidence type="ECO:0000256" key="5">
    <source>
        <dbReference type="SAM" id="SignalP"/>
    </source>
</evidence>
<feature type="domain" description="Epoxide hydrolase N-terminal" evidence="6">
    <location>
        <begin position="31"/>
        <end position="147"/>
    </location>
</feature>
<sequence>MLLSPLLLWATTASASISLLPNTDATFPSSPQPFTISVSPAFINETLSRVANSRPPIPITGLSPPNSDGPTLAKYAALRKYWLNEYSWPATEEAINRVLHQFTTTVHSPDSSYPHPVPLHFVHHRSPRADAIPLLFIHGWPGSFLEVSKIITLLTNPPNASVPAFHVVAPSIPGYGFSPAPVHAGYGPLEAGRSFHALMLQLGYGKYVVQGGDIGGFILRHQAAAYPASVVSALSNFWLVRPNATDLAGWAAGETSEGEAAYMQGLERYIVERSGYRFVQQTVPLALAYLANDSPLGFALWVWNLMSEIVDPRHGGFGLGEVVTWSLMYSIQGPYGGFRMYKEMVAEGDFADVGIGRPPFVVQPVGVTQRPYDLGFGMPVEWARRDGNVKAVYVHEVGGHFAAYKDTESLADDVYRWFGDRELSGTAVFHQ</sequence>
<keyword evidence="5" id="KW-0732">Signal</keyword>
<dbReference type="InterPro" id="IPR000639">
    <property type="entry name" value="Epox_hydrolase-like"/>
</dbReference>
<gene>
    <name evidence="7" type="ORF">WHR41_00917</name>
</gene>
<reference evidence="7 8" key="1">
    <citation type="journal article" date="2020" name="Microbiol. Resour. Announc.">
        <title>Draft Genome Sequence of a Cladosporium Species Isolated from the Mesophotic Ascidian Didemnum maculosum.</title>
        <authorList>
            <person name="Gioti A."/>
            <person name="Siaperas R."/>
            <person name="Nikolaivits E."/>
            <person name="Le Goff G."/>
            <person name="Ouazzani J."/>
            <person name="Kotoulas G."/>
            <person name="Topakas E."/>
        </authorList>
    </citation>
    <scope>NUCLEOTIDE SEQUENCE [LARGE SCALE GENOMIC DNA]</scope>
    <source>
        <strain evidence="7 8">TM138-S3</strain>
    </source>
</reference>
<dbReference type="Gene3D" id="3.40.50.1820">
    <property type="entry name" value="alpha/beta hydrolase"/>
    <property type="match status" value="1"/>
</dbReference>
<evidence type="ECO:0000259" key="6">
    <source>
        <dbReference type="Pfam" id="PF06441"/>
    </source>
</evidence>